<keyword evidence="2" id="KW-1185">Reference proteome</keyword>
<evidence type="ECO:0000256" key="1">
    <source>
        <dbReference type="SAM" id="MobiDB-lite"/>
    </source>
</evidence>
<feature type="region of interest" description="Disordered" evidence="1">
    <location>
        <begin position="21"/>
        <end position="59"/>
    </location>
</feature>
<evidence type="ECO:0000313" key="2">
    <source>
        <dbReference type="Proteomes" id="UP000887565"/>
    </source>
</evidence>
<protein>
    <submittedName>
        <fullName evidence="3">Uncharacterized protein</fullName>
    </submittedName>
</protein>
<feature type="compositionally biased region" description="Low complexity" evidence="1">
    <location>
        <begin position="23"/>
        <end position="45"/>
    </location>
</feature>
<reference evidence="3" key="1">
    <citation type="submission" date="2022-11" db="UniProtKB">
        <authorList>
            <consortium name="WormBaseParasite"/>
        </authorList>
    </citation>
    <scope>IDENTIFICATION</scope>
</reference>
<dbReference type="AlphaFoldDB" id="A0A915JZK1"/>
<organism evidence="2 3">
    <name type="scientific">Romanomermis culicivorax</name>
    <name type="common">Nematode worm</name>
    <dbReference type="NCBI Taxonomy" id="13658"/>
    <lineage>
        <taxon>Eukaryota</taxon>
        <taxon>Metazoa</taxon>
        <taxon>Ecdysozoa</taxon>
        <taxon>Nematoda</taxon>
        <taxon>Enoplea</taxon>
        <taxon>Dorylaimia</taxon>
        <taxon>Mermithida</taxon>
        <taxon>Mermithoidea</taxon>
        <taxon>Mermithidae</taxon>
        <taxon>Romanomermis</taxon>
    </lineage>
</organism>
<dbReference type="WBParaSite" id="nRc.2.0.1.t31078-RA">
    <property type="protein sequence ID" value="nRc.2.0.1.t31078-RA"/>
    <property type="gene ID" value="nRc.2.0.1.g31078"/>
</dbReference>
<proteinExistence type="predicted"/>
<accession>A0A915JZK1</accession>
<sequence length="59" mass="6334">MPPPLSQDPLIAPIICANAPAVSQIPPHQSTTTQPSPEQTPRTPSLILNQRRPQPPPPL</sequence>
<dbReference type="Proteomes" id="UP000887565">
    <property type="component" value="Unplaced"/>
</dbReference>
<name>A0A915JZK1_ROMCU</name>
<evidence type="ECO:0000313" key="3">
    <source>
        <dbReference type="WBParaSite" id="nRc.2.0.1.t31078-RA"/>
    </source>
</evidence>